<gene>
    <name evidence="1" type="ORF">HF526_04090</name>
</gene>
<reference evidence="1 2" key="1">
    <citation type="submission" date="2020-04" db="EMBL/GenBank/DDBJ databases">
        <authorList>
            <person name="Klaysubun C."/>
            <person name="Duangmal K."/>
            <person name="Lipun K."/>
        </authorList>
    </citation>
    <scope>NUCLEOTIDE SEQUENCE [LARGE SCALE GENOMIC DNA]</scope>
    <source>
        <strain evidence="1 2">K10HN5</strain>
    </source>
</reference>
<organism evidence="1 2">
    <name type="scientific">Pseudonocardia acidicola</name>
    <dbReference type="NCBI Taxonomy" id="2724939"/>
    <lineage>
        <taxon>Bacteria</taxon>
        <taxon>Bacillati</taxon>
        <taxon>Actinomycetota</taxon>
        <taxon>Actinomycetes</taxon>
        <taxon>Pseudonocardiales</taxon>
        <taxon>Pseudonocardiaceae</taxon>
        <taxon>Pseudonocardia</taxon>
    </lineage>
</organism>
<keyword evidence="2" id="KW-1185">Reference proteome</keyword>
<name>A0ABX1S4K2_9PSEU</name>
<accession>A0ABX1S4K2</accession>
<dbReference type="Proteomes" id="UP000820669">
    <property type="component" value="Unassembled WGS sequence"/>
</dbReference>
<comment type="caution">
    <text evidence="1">The sequence shown here is derived from an EMBL/GenBank/DDBJ whole genome shotgun (WGS) entry which is preliminary data.</text>
</comment>
<evidence type="ECO:0000313" key="2">
    <source>
        <dbReference type="Proteomes" id="UP000820669"/>
    </source>
</evidence>
<dbReference type="EMBL" id="JAAXLA010000005">
    <property type="protein sequence ID" value="NMH96503.1"/>
    <property type="molecule type" value="Genomic_DNA"/>
</dbReference>
<evidence type="ECO:0000313" key="1">
    <source>
        <dbReference type="EMBL" id="NMH96503.1"/>
    </source>
</evidence>
<sequence length="160" mass="17398">MRVRGHLLAAAAPVAARRVWQELHRVVLDRLAHRDLLDWSRAAVDSVSVRAKRRGKYHVLCDRNRLPLHALVTGASTHDSGMLAPLLNTNPGVHGLALGLERPLRGHCAFPVTRSPRPPRDRPCARPRGAFGLMEARLLLSDSAEGGQAGGGRVLEVLDA</sequence>
<evidence type="ECO:0008006" key="3">
    <source>
        <dbReference type="Google" id="ProtNLM"/>
    </source>
</evidence>
<protein>
    <recommendedName>
        <fullName evidence="3">DDE family transposase</fullName>
    </recommendedName>
</protein>
<proteinExistence type="predicted"/>